<reference evidence="8 9" key="1">
    <citation type="submission" date="2016-10" db="EMBL/GenBank/DDBJ databases">
        <title>Reductive evolution of mitochondrial metabolism and differential evolution of invasion-related proteins in Cryptosporidium.</title>
        <authorList>
            <person name="Liu S."/>
            <person name="Roellig D.M."/>
            <person name="Guo Y."/>
            <person name="Li N."/>
            <person name="Frace M.A."/>
            <person name="Tang K."/>
            <person name="Zhang L."/>
            <person name="Feng Y."/>
            <person name="Xiao L."/>
        </authorList>
    </citation>
    <scope>NUCLEOTIDE SEQUENCE [LARGE SCALE GENOMIC DNA]</scope>
    <source>
        <strain evidence="8">30847</strain>
    </source>
</reference>
<sequence length="709" mass="82807">MLDYYLQILGLRQTSYPFSIEWLKVENDKVKPNDTILEMRNSDGDLIKSIKSQCHGKISECYLPKKCLVINLVNSEIINECMVDQLEIFDEISNIKRNISITINIGKYLFGKYICDHCTFLSNICVECGLTLEKYTENSDKPVVNAGFLSNATDFTFSRSYITEVEKNYIHELLLKRKNLNLVLDLDNTLIHATSTLPNIGSDKLITIPLKDILKNNVNYETISKYSGSIVTFSNSIDKGFLPENWTCLPHYIDEEDNIFGLEAEKYRQLIENLIFCIPYSNSNNGIDNWSQGFYKLRPGVLNMLRRLKDKFELYMYTMGTELHAYSALRIIDPEFRFFHPKRLFYRNNGFKDCNSKSLSTLFPYDHRTLIVIDDIEQAWSNSNSLIKVYPYNFFPSAPLPADASCYSRYIAINRINYKWESVINIHKKRQRKDSIDVEDNINDILDMCNTNNQSNDSLLFSALNKMTNNEKDSQLFILENILNAVYLAYFKELDLCLERSKSQLIDNNIDLIYQIAPDVSNIISIMRQNVLNSLIFQVSGFKNKIIPNFQSIDLFIWALKFGAKFCTDNDVPTHCICDKFYTKKYYDAKKKGIPCIYTIWLEIAIYTWTNPEIFNDLNNKYGETQDQLIDLTPFDVLPFSNCLNWRDFVQKYSKYLDLYKLYENKSLRDILWDEVFDNISLLNEDDRSDISETSYIYDNKSFDEDLLS</sequence>
<evidence type="ECO:0000256" key="5">
    <source>
        <dbReference type="ARBA" id="ARBA00047761"/>
    </source>
</evidence>
<evidence type="ECO:0000256" key="2">
    <source>
        <dbReference type="ARBA" id="ARBA00013081"/>
    </source>
</evidence>
<comment type="subcellular location">
    <subcellularLocation>
        <location evidence="1">Nucleus</location>
    </subcellularLocation>
</comment>
<protein>
    <recommendedName>
        <fullName evidence="2">protein-serine/threonine phosphatase</fullName>
        <ecNumber evidence="2">3.1.3.16</ecNumber>
    </recommendedName>
</protein>
<keyword evidence="9" id="KW-1185">Reference proteome</keyword>
<dbReference type="EC" id="3.1.3.16" evidence="2"/>
<dbReference type="InterPro" id="IPR036420">
    <property type="entry name" value="BRCT_dom_sf"/>
</dbReference>
<dbReference type="OrthoDB" id="10249888at2759"/>
<evidence type="ECO:0000259" key="7">
    <source>
        <dbReference type="PROSITE" id="PS50969"/>
    </source>
</evidence>
<dbReference type="GO" id="GO:0008420">
    <property type="term" value="F:RNA polymerase II CTD heptapeptide repeat phosphatase activity"/>
    <property type="evidence" value="ECO:0007669"/>
    <property type="project" value="InterPro"/>
</dbReference>
<comment type="catalytic activity">
    <reaction evidence="5">
        <text>O-phospho-L-seryl-[protein] + H2O = L-seryl-[protein] + phosphate</text>
        <dbReference type="Rhea" id="RHEA:20629"/>
        <dbReference type="Rhea" id="RHEA-COMP:9863"/>
        <dbReference type="Rhea" id="RHEA-COMP:11604"/>
        <dbReference type="ChEBI" id="CHEBI:15377"/>
        <dbReference type="ChEBI" id="CHEBI:29999"/>
        <dbReference type="ChEBI" id="CHEBI:43474"/>
        <dbReference type="ChEBI" id="CHEBI:83421"/>
        <dbReference type="EC" id="3.1.3.16"/>
    </reaction>
</comment>
<dbReference type="InterPro" id="IPR004274">
    <property type="entry name" value="FCP1_dom"/>
</dbReference>
<feature type="domain" description="FCP1 homology" evidence="7">
    <location>
        <begin position="175"/>
        <end position="413"/>
    </location>
</feature>
<dbReference type="Gene3D" id="3.40.50.10190">
    <property type="entry name" value="BRCT domain"/>
    <property type="match status" value="1"/>
</dbReference>
<dbReference type="SMART" id="SM00577">
    <property type="entry name" value="CPDc"/>
    <property type="match status" value="1"/>
</dbReference>
<dbReference type="GO" id="GO:0005634">
    <property type="term" value="C:nucleus"/>
    <property type="evidence" value="ECO:0007669"/>
    <property type="project" value="UniProtKB-SubCell"/>
</dbReference>
<evidence type="ECO:0000256" key="6">
    <source>
        <dbReference type="ARBA" id="ARBA00048336"/>
    </source>
</evidence>
<dbReference type="InterPro" id="IPR036412">
    <property type="entry name" value="HAD-like_sf"/>
</dbReference>
<evidence type="ECO:0000313" key="8">
    <source>
        <dbReference type="EMBL" id="OII77366.1"/>
    </source>
</evidence>
<keyword evidence="3" id="KW-0378">Hydrolase</keyword>
<dbReference type="VEuPathDB" id="CryptoDB:cand_009510"/>
<comment type="caution">
    <text evidence="8">The sequence shown here is derived from an EMBL/GenBank/DDBJ whole genome shotgun (WGS) entry which is preliminary data.</text>
</comment>
<accession>A0A1J4MT77</accession>
<name>A0A1J4MT77_9CRYT</name>
<dbReference type="InterPro" id="IPR039189">
    <property type="entry name" value="Fcp1"/>
</dbReference>
<keyword evidence="4" id="KW-0539">Nucleus</keyword>
<dbReference type="PANTHER" id="PTHR23081:SF36">
    <property type="entry name" value="RNA POLYMERASE II SUBUNIT A C-TERMINAL DOMAIN PHOSPHATASE"/>
    <property type="match status" value="1"/>
</dbReference>
<dbReference type="Gene3D" id="3.40.50.1000">
    <property type="entry name" value="HAD superfamily/HAD-like"/>
    <property type="match status" value="1"/>
</dbReference>
<evidence type="ECO:0000256" key="3">
    <source>
        <dbReference type="ARBA" id="ARBA00022801"/>
    </source>
</evidence>
<dbReference type="RefSeq" id="XP_067069212.1">
    <property type="nucleotide sequence ID" value="XM_067211191.1"/>
</dbReference>
<dbReference type="PROSITE" id="PS50969">
    <property type="entry name" value="FCP1"/>
    <property type="match status" value="1"/>
</dbReference>
<dbReference type="GeneID" id="92365136"/>
<proteinExistence type="predicted"/>
<evidence type="ECO:0000256" key="1">
    <source>
        <dbReference type="ARBA" id="ARBA00004123"/>
    </source>
</evidence>
<evidence type="ECO:0000313" key="9">
    <source>
        <dbReference type="Proteomes" id="UP000186804"/>
    </source>
</evidence>
<dbReference type="Pfam" id="PF03031">
    <property type="entry name" value="NIF"/>
    <property type="match status" value="1"/>
</dbReference>
<dbReference type="EMBL" id="LRBS01000038">
    <property type="protein sequence ID" value="OII77366.1"/>
    <property type="molecule type" value="Genomic_DNA"/>
</dbReference>
<evidence type="ECO:0000256" key="4">
    <source>
        <dbReference type="ARBA" id="ARBA00023242"/>
    </source>
</evidence>
<dbReference type="InterPro" id="IPR023214">
    <property type="entry name" value="HAD_sf"/>
</dbReference>
<dbReference type="SUPFAM" id="SSF52113">
    <property type="entry name" value="BRCT domain"/>
    <property type="match status" value="1"/>
</dbReference>
<dbReference type="PANTHER" id="PTHR23081">
    <property type="entry name" value="RNA POLYMERASE II CTD PHOSPHATASE"/>
    <property type="match status" value="1"/>
</dbReference>
<gene>
    <name evidence="8" type="ORF">cand_009510</name>
</gene>
<dbReference type="Proteomes" id="UP000186804">
    <property type="component" value="Unassembled WGS sequence"/>
</dbReference>
<comment type="catalytic activity">
    <reaction evidence="6">
        <text>O-phospho-L-threonyl-[protein] + H2O = L-threonyl-[protein] + phosphate</text>
        <dbReference type="Rhea" id="RHEA:47004"/>
        <dbReference type="Rhea" id="RHEA-COMP:11060"/>
        <dbReference type="Rhea" id="RHEA-COMP:11605"/>
        <dbReference type="ChEBI" id="CHEBI:15377"/>
        <dbReference type="ChEBI" id="CHEBI:30013"/>
        <dbReference type="ChEBI" id="CHEBI:43474"/>
        <dbReference type="ChEBI" id="CHEBI:61977"/>
        <dbReference type="EC" id="3.1.3.16"/>
    </reaction>
</comment>
<dbReference type="AlphaFoldDB" id="A0A1J4MT77"/>
<dbReference type="SUPFAM" id="SSF56784">
    <property type="entry name" value="HAD-like"/>
    <property type="match status" value="1"/>
</dbReference>
<organism evidence="8 9">
    <name type="scientific">Cryptosporidium andersoni</name>
    <dbReference type="NCBI Taxonomy" id="117008"/>
    <lineage>
        <taxon>Eukaryota</taxon>
        <taxon>Sar</taxon>
        <taxon>Alveolata</taxon>
        <taxon>Apicomplexa</taxon>
        <taxon>Conoidasida</taxon>
        <taxon>Coccidia</taxon>
        <taxon>Eucoccidiorida</taxon>
        <taxon>Eimeriorina</taxon>
        <taxon>Cryptosporidiidae</taxon>
        <taxon>Cryptosporidium</taxon>
    </lineage>
</organism>